<evidence type="ECO:0000256" key="2">
    <source>
        <dbReference type="ARBA" id="ARBA00022448"/>
    </source>
</evidence>
<sequence>MKSFVISDDKDTWLAMRLAGIDGIIASEKREILKGIESAISDKNIGIIIITEAASQKVSEKISSLKLSLEYPLIVEIPSREGSLRKPDYITSYIKESIGIKI</sequence>
<dbReference type="EMBL" id="JJMM01000013">
    <property type="protein sequence ID" value="KDR94780.1"/>
    <property type="molecule type" value="Genomic_DNA"/>
</dbReference>
<dbReference type="GO" id="GO:0046961">
    <property type="term" value="F:proton-transporting ATPase activity, rotational mechanism"/>
    <property type="evidence" value="ECO:0007669"/>
    <property type="project" value="InterPro"/>
</dbReference>
<comment type="caution">
    <text evidence="4">The sequence shown here is derived from an EMBL/GenBank/DDBJ whole genome shotgun (WGS) entry which is preliminary data.</text>
</comment>
<evidence type="ECO:0000256" key="1">
    <source>
        <dbReference type="ARBA" id="ARBA00010148"/>
    </source>
</evidence>
<gene>
    <name evidence="4" type="ORF">CLIT_13c01020</name>
</gene>
<name>A0A069RF00_PEPLI</name>
<keyword evidence="3" id="KW-0406">Ion transport</keyword>
<dbReference type="AlphaFoldDB" id="A0A069RF00"/>
<dbReference type="InterPro" id="IPR008218">
    <property type="entry name" value="ATPase_V1-cplx_f_g_su"/>
</dbReference>
<comment type="similarity">
    <text evidence="1">Belongs to the V-ATPase F subunit family.</text>
</comment>
<dbReference type="STRING" id="1121324.CLIT_13c01020"/>
<dbReference type="eggNOG" id="COG1436">
    <property type="taxonomic scope" value="Bacteria"/>
</dbReference>
<dbReference type="SUPFAM" id="SSF159468">
    <property type="entry name" value="AtpF-like"/>
    <property type="match status" value="1"/>
</dbReference>
<protein>
    <submittedName>
        <fullName evidence="4">Vacuolar H+-transporting two-sector ATPase, F subunit</fullName>
    </submittedName>
</protein>
<dbReference type="OrthoDB" id="46791at2"/>
<evidence type="ECO:0000256" key="3">
    <source>
        <dbReference type="ARBA" id="ARBA00023065"/>
    </source>
</evidence>
<dbReference type="InterPro" id="IPR036906">
    <property type="entry name" value="ATPase_V1_fsu_sf"/>
</dbReference>
<dbReference type="RefSeq" id="WP_038265938.1">
    <property type="nucleotide sequence ID" value="NZ_FSRH01000005.1"/>
</dbReference>
<accession>A0A069RF00</accession>
<dbReference type="Pfam" id="PF01990">
    <property type="entry name" value="ATP-synt_F"/>
    <property type="match status" value="1"/>
</dbReference>
<keyword evidence="5" id="KW-1185">Reference proteome</keyword>
<dbReference type="Proteomes" id="UP000027946">
    <property type="component" value="Unassembled WGS sequence"/>
</dbReference>
<proteinExistence type="inferred from homology"/>
<keyword evidence="2" id="KW-0813">Transport</keyword>
<evidence type="ECO:0000313" key="4">
    <source>
        <dbReference type="EMBL" id="KDR94780.1"/>
    </source>
</evidence>
<reference evidence="4 5" key="1">
    <citation type="submission" date="2014-03" db="EMBL/GenBank/DDBJ databases">
        <title>Genome sequence of Clostridium litorale W6, DSM 5388.</title>
        <authorList>
            <person name="Poehlein A."/>
            <person name="Jagirdar A."/>
            <person name="Khonsari B."/>
            <person name="Chibani C.M."/>
            <person name="Gutierrez Gutierrez D.A."/>
            <person name="Davydova E."/>
            <person name="Alghaithi H.S."/>
            <person name="Nair K.P."/>
            <person name="Dhamotharan K."/>
            <person name="Chandran L."/>
            <person name="G W."/>
            <person name="Daniel R."/>
        </authorList>
    </citation>
    <scope>NUCLEOTIDE SEQUENCE [LARGE SCALE GENOMIC DNA]</scope>
    <source>
        <strain evidence="4 5">W6</strain>
    </source>
</reference>
<organism evidence="4 5">
    <name type="scientific">Peptoclostridium litorale DSM 5388</name>
    <dbReference type="NCBI Taxonomy" id="1121324"/>
    <lineage>
        <taxon>Bacteria</taxon>
        <taxon>Bacillati</taxon>
        <taxon>Bacillota</taxon>
        <taxon>Clostridia</taxon>
        <taxon>Peptostreptococcales</taxon>
        <taxon>Peptoclostridiaceae</taxon>
        <taxon>Peptoclostridium</taxon>
    </lineage>
</organism>
<dbReference type="Gene3D" id="3.40.50.10580">
    <property type="entry name" value="ATPase, V1 complex, subunit F"/>
    <property type="match status" value="1"/>
</dbReference>
<evidence type="ECO:0000313" key="5">
    <source>
        <dbReference type="Proteomes" id="UP000027946"/>
    </source>
</evidence>